<keyword evidence="2" id="KW-0223">Dioxygenase</keyword>
<evidence type="ECO:0000313" key="2">
    <source>
        <dbReference type="EMBL" id="GMG83960.1"/>
    </source>
</evidence>
<reference evidence="2 3" key="1">
    <citation type="submission" date="2023-04" db="EMBL/GenBank/DDBJ databases">
        <title>Marinoamorphus aggregata gen. nov., sp. Nov., isolate from tissue of brittle star Ophioplocus japonicus.</title>
        <authorList>
            <person name="Kawano K."/>
            <person name="Sawayama S."/>
            <person name="Nakagawa S."/>
        </authorList>
    </citation>
    <scope>NUCLEOTIDE SEQUENCE [LARGE SCALE GENOMIC DNA]</scope>
    <source>
        <strain evidence="2 3">NKW23</strain>
    </source>
</reference>
<keyword evidence="3" id="KW-1185">Reference proteome</keyword>
<name>A0ABQ6LNV1_9RHOB</name>
<dbReference type="PANTHER" id="PTHR20883">
    <property type="entry name" value="PHYTANOYL-COA DIOXYGENASE DOMAIN CONTAINING 1"/>
    <property type="match status" value="1"/>
</dbReference>
<proteinExistence type="predicted"/>
<organism evidence="2 3">
    <name type="scientific">Paralimibaculum aggregatum</name>
    <dbReference type="NCBI Taxonomy" id="3036245"/>
    <lineage>
        <taxon>Bacteria</taxon>
        <taxon>Pseudomonadati</taxon>
        <taxon>Pseudomonadota</taxon>
        <taxon>Alphaproteobacteria</taxon>
        <taxon>Rhodobacterales</taxon>
        <taxon>Paracoccaceae</taxon>
        <taxon>Paralimibaculum</taxon>
    </lineage>
</organism>
<gene>
    <name evidence="2" type="ORF">LNKW23_31740</name>
</gene>
<dbReference type="SUPFAM" id="SSF51197">
    <property type="entry name" value="Clavaminate synthase-like"/>
    <property type="match status" value="1"/>
</dbReference>
<sequence length="296" mass="33307">MDPAGTGPAGGTGKHGKEAREMAQLHREITKDEIRTYREDGIVVLRGFFNSDAVEMLRELAEEDMAKPGPLHQELTKPGGTGRFFFDTFLWTFNEKAKAALHDLPTAEMAGTVMESKKVNIFFDQFLIKEPGTSEATPWHNDVPFWPVRGNQICTLWLALDEVSADSGAVEYVKGSQKWGQWFKPPAFAGDDKYKIDLPKVPDIDAMRDELDLVSFELEPGDCTIHHGLLVHGAPGNSRSDRRRRAYLTRWAGDDATYQPHPNIQKMMWDPDIEAGGPLDSDLWPVIWRARENETA</sequence>
<dbReference type="GO" id="GO:0051213">
    <property type="term" value="F:dioxygenase activity"/>
    <property type="evidence" value="ECO:0007669"/>
    <property type="project" value="UniProtKB-KW"/>
</dbReference>
<dbReference type="InterPro" id="IPR008775">
    <property type="entry name" value="Phytyl_CoA_dOase-like"/>
</dbReference>
<accession>A0ABQ6LNV1</accession>
<comment type="caution">
    <text evidence="2">The sequence shown here is derived from an EMBL/GenBank/DDBJ whole genome shotgun (WGS) entry which is preliminary data.</text>
</comment>
<dbReference type="EMBL" id="BSYI01000027">
    <property type="protein sequence ID" value="GMG83960.1"/>
    <property type="molecule type" value="Genomic_DNA"/>
</dbReference>
<protein>
    <submittedName>
        <fullName evidence="2">Phytanoyl-CoA dioxygenase family protein</fullName>
    </submittedName>
</protein>
<dbReference type="PANTHER" id="PTHR20883:SF47">
    <property type="entry name" value="PHYTANOYL-COA DIOXYGENASE"/>
    <property type="match status" value="1"/>
</dbReference>
<feature type="region of interest" description="Disordered" evidence="1">
    <location>
        <begin position="1"/>
        <end position="21"/>
    </location>
</feature>
<evidence type="ECO:0000313" key="3">
    <source>
        <dbReference type="Proteomes" id="UP001239909"/>
    </source>
</evidence>
<dbReference type="Proteomes" id="UP001239909">
    <property type="component" value="Unassembled WGS sequence"/>
</dbReference>
<keyword evidence="2" id="KW-0560">Oxidoreductase</keyword>
<evidence type="ECO:0000256" key="1">
    <source>
        <dbReference type="SAM" id="MobiDB-lite"/>
    </source>
</evidence>
<dbReference type="Gene3D" id="2.60.120.620">
    <property type="entry name" value="q2cbj1_9rhob like domain"/>
    <property type="match status" value="1"/>
</dbReference>
<dbReference type="Pfam" id="PF05721">
    <property type="entry name" value="PhyH"/>
    <property type="match status" value="1"/>
</dbReference>